<reference evidence="1 2" key="1">
    <citation type="submission" date="2020-03" db="EMBL/GenBank/DDBJ databases">
        <title>Cyclobacterium plantarum sp. nov., a marine bacterium isolated from a coastal-marine wetland.</title>
        <authorList>
            <person name="Sanchez-Porro C."/>
            <person name="Ventosa A."/>
            <person name="Amoozegar M."/>
        </authorList>
    </citation>
    <scope>NUCLEOTIDE SEQUENCE [LARGE SCALE GENOMIC DNA]</scope>
    <source>
        <strain evidence="1 2">GBPx2</strain>
    </source>
</reference>
<dbReference type="RefSeq" id="WP_166150891.1">
    <property type="nucleotide sequence ID" value="NZ_JAANYN010000013.1"/>
</dbReference>
<dbReference type="EMBL" id="JAANYN010000013">
    <property type="protein sequence ID" value="NHE59462.1"/>
    <property type="molecule type" value="Genomic_DNA"/>
</dbReference>
<dbReference type="PANTHER" id="PTHR36529:SF1">
    <property type="entry name" value="GLYCOSYLTRANSFERASE"/>
    <property type="match status" value="1"/>
</dbReference>
<name>A0ABX0HFU3_9BACT</name>
<evidence type="ECO:0000313" key="1">
    <source>
        <dbReference type="EMBL" id="NHE59462.1"/>
    </source>
</evidence>
<dbReference type="Pfam" id="PF09837">
    <property type="entry name" value="DUF2064"/>
    <property type="match status" value="1"/>
</dbReference>
<dbReference type="InterPro" id="IPR018641">
    <property type="entry name" value="Trfase_1_rSAM/seldom-assoc"/>
</dbReference>
<gene>
    <name evidence="1" type="ORF">G9Q97_21850</name>
</gene>
<dbReference type="NCBIfam" id="TIGR04282">
    <property type="entry name" value="glyco_like_cofC"/>
    <property type="match status" value="1"/>
</dbReference>
<evidence type="ECO:0000313" key="2">
    <source>
        <dbReference type="Proteomes" id="UP000649799"/>
    </source>
</evidence>
<organism evidence="1 2">
    <name type="scientific">Cyclobacterium plantarum</name>
    <dbReference type="NCBI Taxonomy" id="2716263"/>
    <lineage>
        <taxon>Bacteria</taxon>
        <taxon>Pseudomonadati</taxon>
        <taxon>Bacteroidota</taxon>
        <taxon>Cytophagia</taxon>
        <taxon>Cytophagales</taxon>
        <taxon>Cyclobacteriaceae</taxon>
        <taxon>Cyclobacterium</taxon>
    </lineage>
</organism>
<sequence>MKKAIIVFQKFPEAGKVKTRLAKSIGEEKAAKLYAFLLRHTHQQLKEMGASIFVFHQGPVVAHEYPEQGYFFFPQKGNDLGEKMALAFQKVFEMGFDQVLVIGTDCYELKSKHLHQAFSALGKNDVVLGPARDGGYYLLGMKKFRSHLFQGISWSTSTVLHATLKKAVDAGLSTSLLDTLNDVDRYEDLGELKDMLDQF</sequence>
<dbReference type="Proteomes" id="UP000649799">
    <property type="component" value="Unassembled WGS sequence"/>
</dbReference>
<comment type="caution">
    <text evidence="1">The sequence shown here is derived from an EMBL/GenBank/DDBJ whole genome shotgun (WGS) entry which is preliminary data.</text>
</comment>
<keyword evidence="2" id="KW-1185">Reference proteome</keyword>
<protein>
    <submittedName>
        <fullName evidence="1">Glycosyltransferase</fullName>
    </submittedName>
</protein>
<proteinExistence type="predicted"/>
<dbReference type="SUPFAM" id="SSF53448">
    <property type="entry name" value="Nucleotide-diphospho-sugar transferases"/>
    <property type="match status" value="1"/>
</dbReference>
<dbReference type="PANTHER" id="PTHR36529">
    <property type="entry name" value="SLL1095 PROTEIN"/>
    <property type="match status" value="1"/>
</dbReference>
<dbReference type="Gene3D" id="3.90.550.10">
    <property type="entry name" value="Spore Coat Polysaccharide Biosynthesis Protein SpsA, Chain A"/>
    <property type="match status" value="1"/>
</dbReference>
<dbReference type="InterPro" id="IPR029044">
    <property type="entry name" value="Nucleotide-diphossugar_trans"/>
</dbReference>
<accession>A0ABX0HFU3</accession>